<dbReference type="EMBL" id="CP036150">
    <property type="protein sequence ID" value="QEN07716.1"/>
    <property type="molecule type" value="Genomic_DNA"/>
</dbReference>
<evidence type="ECO:0000313" key="2">
    <source>
        <dbReference type="EMBL" id="QEN07716.1"/>
    </source>
</evidence>
<dbReference type="Proteomes" id="UP000324209">
    <property type="component" value="Chromosome"/>
</dbReference>
<organism evidence="2 3">
    <name type="scientific">Oceanispirochaeta crateris</name>
    <dbReference type="NCBI Taxonomy" id="2518645"/>
    <lineage>
        <taxon>Bacteria</taxon>
        <taxon>Pseudomonadati</taxon>
        <taxon>Spirochaetota</taxon>
        <taxon>Spirochaetia</taxon>
        <taxon>Spirochaetales</taxon>
        <taxon>Spirochaetaceae</taxon>
        <taxon>Oceanispirochaeta</taxon>
    </lineage>
</organism>
<evidence type="ECO:0000256" key="1">
    <source>
        <dbReference type="SAM" id="Coils"/>
    </source>
</evidence>
<sequence>MDVQVKELIEKIKNDGVKNAEENSSRIISEAEKKAAALIENAEKEAADIKSQAQNEASRMEQAGKEALKQAGRDLLLSIKKDVEELFDRIVQSGTAEVLKGDSLKECIVSVLKSWKEDELKDLTVLVAPETLKSMESQFKSELKAEITKGLEIKPFNDIEAGFRISVKDGRAFYDFSDKELMELLSKYLNPGLMSILEK</sequence>
<dbReference type="OrthoDB" id="1771105at2"/>
<dbReference type="Gene3D" id="1.20.5.2950">
    <property type="match status" value="1"/>
</dbReference>
<accession>A0A5C1QMC5</accession>
<protein>
    <submittedName>
        <fullName evidence="2">V-type ATP synthase subunit E</fullName>
    </submittedName>
</protein>
<keyword evidence="1" id="KW-0175">Coiled coil</keyword>
<proteinExistence type="predicted"/>
<gene>
    <name evidence="2" type="ORF">EXM22_06830</name>
</gene>
<reference evidence="2 3" key="1">
    <citation type="submission" date="2019-02" db="EMBL/GenBank/DDBJ databases">
        <title>Complete Genome Sequence and Methylome Analysis of free living Spirochaetas.</title>
        <authorList>
            <person name="Fomenkov A."/>
            <person name="Dubinina G."/>
            <person name="Leshcheva N."/>
            <person name="Mikheeva N."/>
            <person name="Grabovich M."/>
            <person name="Vincze T."/>
            <person name="Roberts R.J."/>
        </authorList>
    </citation>
    <scope>NUCLEOTIDE SEQUENCE [LARGE SCALE GENOMIC DNA]</scope>
    <source>
        <strain evidence="2 3">K2</strain>
    </source>
</reference>
<evidence type="ECO:0000313" key="3">
    <source>
        <dbReference type="Proteomes" id="UP000324209"/>
    </source>
</evidence>
<name>A0A5C1QMC5_9SPIO</name>
<dbReference type="KEGG" id="ock:EXM22_06830"/>
<dbReference type="RefSeq" id="WP_149485796.1">
    <property type="nucleotide sequence ID" value="NZ_CP036150.1"/>
</dbReference>
<dbReference type="SUPFAM" id="SSF160527">
    <property type="entry name" value="V-type ATPase subunit E-like"/>
    <property type="match status" value="1"/>
</dbReference>
<feature type="coiled-coil region" evidence="1">
    <location>
        <begin position="28"/>
        <end position="70"/>
    </location>
</feature>
<keyword evidence="3" id="KW-1185">Reference proteome</keyword>
<dbReference type="AlphaFoldDB" id="A0A5C1QMC5"/>